<keyword evidence="2" id="KW-0378">Hydrolase</keyword>
<protein>
    <submittedName>
        <fullName evidence="2">Alpha/beta superfamily hydrolase</fullName>
    </submittedName>
</protein>
<comment type="caution">
    <text evidence="2">The sequence shown here is derived from an EMBL/GenBank/DDBJ whole genome shotgun (WGS) entry which is preliminary data.</text>
</comment>
<name>A0ABU1RUA2_9GAMM</name>
<dbReference type="InterPro" id="IPR029058">
    <property type="entry name" value="AB_hydrolase_fold"/>
</dbReference>
<sequence length="181" mass="19308">MSRSSAGKGHCILSHGFESGPDATKVAALAIAAEGLGWTHERPDYTSFDGRRDLSELGDVEARQAHLLALAKTAASRGPLVLAGSSLGAYISARVSLQVPVLGLFLMAPPTTMGRLPNLDAAPVPISIIHGWDDELIPSQQVVDWAHARRARLLLVNDTHRLSEHVQASAEAFAHLLQSIK</sequence>
<dbReference type="SUPFAM" id="SSF53474">
    <property type="entry name" value="alpha/beta-Hydrolases"/>
    <property type="match status" value="1"/>
</dbReference>
<dbReference type="Proteomes" id="UP001254759">
    <property type="component" value="Unassembled WGS sequence"/>
</dbReference>
<evidence type="ECO:0000313" key="2">
    <source>
        <dbReference type="EMBL" id="MDR6842346.1"/>
    </source>
</evidence>
<dbReference type="InterPro" id="IPR000073">
    <property type="entry name" value="AB_hydrolase_1"/>
</dbReference>
<dbReference type="GO" id="GO:0016787">
    <property type="term" value="F:hydrolase activity"/>
    <property type="evidence" value="ECO:0007669"/>
    <property type="project" value="UniProtKB-KW"/>
</dbReference>
<feature type="domain" description="AB hydrolase-1" evidence="1">
    <location>
        <begin position="14"/>
        <end position="146"/>
    </location>
</feature>
<dbReference type="Pfam" id="PF12697">
    <property type="entry name" value="Abhydrolase_6"/>
    <property type="match status" value="1"/>
</dbReference>
<keyword evidence="3" id="KW-1185">Reference proteome</keyword>
<organism evidence="2 3">
    <name type="scientific">Pseudoxanthomonas sacheonensis</name>
    <dbReference type="NCBI Taxonomy" id="443615"/>
    <lineage>
        <taxon>Bacteria</taxon>
        <taxon>Pseudomonadati</taxon>
        <taxon>Pseudomonadota</taxon>
        <taxon>Gammaproteobacteria</taxon>
        <taxon>Lysobacterales</taxon>
        <taxon>Lysobacteraceae</taxon>
        <taxon>Pseudoxanthomonas</taxon>
    </lineage>
</organism>
<proteinExistence type="predicted"/>
<evidence type="ECO:0000259" key="1">
    <source>
        <dbReference type="Pfam" id="PF12697"/>
    </source>
</evidence>
<evidence type="ECO:0000313" key="3">
    <source>
        <dbReference type="Proteomes" id="UP001254759"/>
    </source>
</evidence>
<dbReference type="Gene3D" id="3.40.50.1820">
    <property type="entry name" value="alpha/beta hydrolase"/>
    <property type="match status" value="1"/>
</dbReference>
<reference evidence="2 3" key="1">
    <citation type="submission" date="2023-07" db="EMBL/GenBank/DDBJ databases">
        <title>Sorghum-associated microbial communities from plants grown in Nebraska, USA.</title>
        <authorList>
            <person name="Schachtman D."/>
        </authorList>
    </citation>
    <scope>NUCLEOTIDE SEQUENCE [LARGE SCALE GENOMIC DNA]</scope>
    <source>
        <strain evidence="2 3">BE107</strain>
    </source>
</reference>
<accession>A0ABU1RUA2</accession>
<dbReference type="RefSeq" id="WP_310094203.1">
    <property type="nucleotide sequence ID" value="NZ_JAVDTT010000003.1"/>
</dbReference>
<dbReference type="EMBL" id="JAVDTT010000003">
    <property type="protein sequence ID" value="MDR6842346.1"/>
    <property type="molecule type" value="Genomic_DNA"/>
</dbReference>
<gene>
    <name evidence="2" type="ORF">J2W94_002640</name>
</gene>